<dbReference type="InterPro" id="IPR043993">
    <property type="entry name" value="T4SS_pilin"/>
</dbReference>
<comment type="caution">
    <text evidence="3">The sequence shown here is derived from an EMBL/GenBank/DDBJ whole genome shotgun (WGS) entry which is preliminary data.</text>
</comment>
<keyword evidence="1" id="KW-1133">Transmembrane helix</keyword>
<accession>A0A1F5MKH6</accession>
<evidence type="ECO:0008006" key="5">
    <source>
        <dbReference type="Google" id="ProtNLM"/>
    </source>
</evidence>
<dbReference type="Proteomes" id="UP000178017">
    <property type="component" value="Unassembled WGS sequence"/>
</dbReference>
<dbReference type="AlphaFoldDB" id="A0A1F5MKH6"/>
<proteinExistence type="predicted"/>
<reference evidence="3 4" key="1">
    <citation type="journal article" date="2016" name="Nat. Commun.">
        <title>Thousands of microbial genomes shed light on interconnected biogeochemical processes in an aquifer system.</title>
        <authorList>
            <person name="Anantharaman K."/>
            <person name="Brown C.T."/>
            <person name="Hug L.A."/>
            <person name="Sharon I."/>
            <person name="Castelle C.J."/>
            <person name="Probst A.J."/>
            <person name="Thomas B.C."/>
            <person name="Singh A."/>
            <person name="Wilkins M.J."/>
            <person name="Karaoz U."/>
            <person name="Brodie E.L."/>
            <person name="Williams K.H."/>
            <person name="Hubbard S.S."/>
            <person name="Banfield J.F."/>
        </authorList>
    </citation>
    <scope>NUCLEOTIDE SEQUENCE [LARGE SCALE GENOMIC DNA]</scope>
</reference>
<protein>
    <recommendedName>
        <fullName evidence="5">DUF5671 domain-containing protein</fullName>
    </recommendedName>
</protein>
<organism evidence="3 4">
    <name type="scientific">Candidatus Daviesbacteria bacterium RIFCSPLOWO2_01_FULL_40_24</name>
    <dbReference type="NCBI Taxonomy" id="1797787"/>
    <lineage>
        <taxon>Bacteria</taxon>
        <taxon>Candidatus Daviesiibacteriota</taxon>
    </lineage>
</organism>
<feature type="transmembrane region" description="Helical" evidence="1">
    <location>
        <begin position="96"/>
        <end position="116"/>
    </location>
</feature>
<keyword evidence="1" id="KW-0812">Transmembrane</keyword>
<evidence type="ECO:0000256" key="1">
    <source>
        <dbReference type="SAM" id="Phobius"/>
    </source>
</evidence>
<feature type="transmembrane region" description="Helical" evidence="1">
    <location>
        <begin position="52"/>
        <end position="76"/>
    </location>
</feature>
<dbReference type="EMBL" id="MFDO01000005">
    <property type="protein sequence ID" value="OGE65800.1"/>
    <property type="molecule type" value="Genomic_DNA"/>
</dbReference>
<sequence>MRKVLASASVVGFLATVTSALAVVTPTIGVQLKPPTQGINPGTPVGTLLSNALTIIFVIAALAVLFMLIIGAFQWITSGGDKEKVGKARDRITQALVGLAILALAFLITVVVGQVLSINILDIKSIPTLDQRCPIGEVYDPTSANAANPCIKAR</sequence>
<dbReference type="Pfam" id="PF18895">
    <property type="entry name" value="T4SS_pilin"/>
    <property type="match status" value="1"/>
</dbReference>
<evidence type="ECO:0000313" key="3">
    <source>
        <dbReference type="EMBL" id="OGE65800.1"/>
    </source>
</evidence>
<evidence type="ECO:0000256" key="2">
    <source>
        <dbReference type="SAM" id="SignalP"/>
    </source>
</evidence>
<gene>
    <name evidence="3" type="ORF">A3B49_03310</name>
</gene>
<feature type="chain" id="PRO_5009520055" description="DUF5671 domain-containing protein" evidence="2">
    <location>
        <begin position="23"/>
        <end position="154"/>
    </location>
</feature>
<name>A0A1F5MKH6_9BACT</name>
<keyword evidence="2" id="KW-0732">Signal</keyword>
<evidence type="ECO:0000313" key="4">
    <source>
        <dbReference type="Proteomes" id="UP000178017"/>
    </source>
</evidence>
<keyword evidence="1" id="KW-0472">Membrane</keyword>
<feature type="signal peptide" evidence="2">
    <location>
        <begin position="1"/>
        <end position="22"/>
    </location>
</feature>